<dbReference type="EMBL" id="SOHH01000064">
    <property type="protein sequence ID" value="TFD77654.1"/>
    <property type="molecule type" value="Genomic_DNA"/>
</dbReference>
<evidence type="ECO:0000313" key="9">
    <source>
        <dbReference type="EMBL" id="TFD77654.1"/>
    </source>
</evidence>
<dbReference type="PANTHER" id="PTHR48111:SF1">
    <property type="entry name" value="TWO-COMPONENT RESPONSE REGULATOR ORR33"/>
    <property type="match status" value="1"/>
</dbReference>
<feature type="region of interest" description="Disordered" evidence="7">
    <location>
        <begin position="1"/>
        <end position="22"/>
    </location>
</feature>
<dbReference type="InterPro" id="IPR011006">
    <property type="entry name" value="CheY-like_superfamily"/>
</dbReference>
<dbReference type="SMART" id="SM00862">
    <property type="entry name" value="Trans_reg_C"/>
    <property type="match status" value="1"/>
</dbReference>
<evidence type="ECO:0000259" key="8">
    <source>
        <dbReference type="PROSITE" id="PS51755"/>
    </source>
</evidence>
<dbReference type="Pfam" id="PF00486">
    <property type="entry name" value="Trans_reg_C"/>
    <property type="match status" value="1"/>
</dbReference>
<evidence type="ECO:0000313" key="10">
    <source>
        <dbReference type="Proteomes" id="UP000298313"/>
    </source>
</evidence>
<dbReference type="Gene3D" id="1.10.10.10">
    <property type="entry name" value="Winged helix-like DNA-binding domain superfamily/Winged helix DNA-binding domain"/>
    <property type="match status" value="1"/>
</dbReference>
<evidence type="ECO:0000256" key="2">
    <source>
        <dbReference type="ARBA" id="ARBA00023012"/>
    </source>
</evidence>
<evidence type="ECO:0000256" key="5">
    <source>
        <dbReference type="ARBA" id="ARBA00023163"/>
    </source>
</evidence>
<reference evidence="9 10" key="1">
    <citation type="submission" date="2019-03" db="EMBL/GenBank/DDBJ databases">
        <title>Genomics of glacier-inhabiting Cryobacterium strains.</title>
        <authorList>
            <person name="Liu Q."/>
            <person name="Xin Y.-H."/>
        </authorList>
    </citation>
    <scope>NUCLEOTIDE SEQUENCE [LARGE SCALE GENOMIC DNA]</scope>
    <source>
        <strain evidence="9 10">Hh4</strain>
    </source>
</reference>
<accession>A0A4R9B7I5</accession>
<dbReference type="GO" id="GO:0006355">
    <property type="term" value="P:regulation of DNA-templated transcription"/>
    <property type="evidence" value="ECO:0007669"/>
    <property type="project" value="InterPro"/>
</dbReference>
<dbReference type="CDD" id="cd00383">
    <property type="entry name" value="trans_reg_C"/>
    <property type="match status" value="1"/>
</dbReference>
<evidence type="ECO:0000256" key="6">
    <source>
        <dbReference type="PROSITE-ProRule" id="PRU01091"/>
    </source>
</evidence>
<dbReference type="GO" id="GO:0005829">
    <property type="term" value="C:cytosol"/>
    <property type="evidence" value="ECO:0007669"/>
    <property type="project" value="TreeGrafter"/>
</dbReference>
<proteinExistence type="predicted"/>
<comment type="caution">
    <text evidence="9">The sequence shown here is derived from an EMBL/GenBank/DDBJ whole genome shotgun (WGS) entry which is preliminary data.</text>
</comment>
<keyword evidence="2" id="KW-0902">Two-component regulatory system</keyword>
<keyword evidence="5" id="KW-0804">Transcription</keyword>
<dbReference type="GO" id="GO:0000976">
    <property type="term" value="F:transcription cis-regulatory region binding"/>
    <property type="evidence" value="ECO:0007669"/>
    <property type="project" value="TreeGrafter"/>
</dbReference>
<keyword evidence="4 6" id="KW-0238">DNA-binding</keyword>
<protein>
    <submittedName>
        <fullName evidence="9">Response regulator transcription factor</fullName>
    </submittedName>
</protein>
<dbReference type="InterPro" id="IPR036388">
    <property type="entry name" value="WH-like_DNA-bd_sf"/>
</dbReference>
<evidence type="ECO:0000256" key="4">
    <source>
        <dbReference type="ARBA" id="ARBA00023125"/>
    </source>
</evidence>
<feature type="domain" description="OmpR/PhoB-type" evidence="8">
    <location>
        <begin position="158"/>
        <end position="257"/>
    </location>
</feature>
<sequence length="259" mass="27695">MILIRTEKTNDQAAQPQRASTRRVPGAVRWPIRVLTIGSDTNPGQESGTDLLRQGIELHPYSEGVAALLGLSQEEPAAIIAPTDMRGVDILHFIDAVSAWANVPVIVGVSGDTQSYEVAFHALEHGARALLALPFTAQGLADTLHQLGAYGPRLGDPALTLTVGPIILEPQSFRVKVDGKFVSLTPREFQLLKNLMNESPRVVTAEELTAGHGIYDDGSVAGTRVALGRLRKKLHTASPEAAATLETVRGLGYRVAETS</sequence>
<evidence type="ECO:0000256" key="7">
    <source>
        <dbReference type="SAM" id="MobiDB-lite"/>
    </source>
</evidence>
<keyword evidence="10" id="KW-1185">Reference proteome</keyword>
<dbReference type="AlphaFoldDB" id="A0A4R9B7I5"/>
<dbReference type="InterPro" id="IPR039420">
    <property type="entry name" value="WalR-like"/>
</dbReference>
<dbReference type="InterPro" id="IPR016032">
    <property type="entry name" value="Sig_transdc_resp-reg_C-effctor"/>
</dbReference>
<dbReference type="GO" id="GO:0000156">
    <property type="term" value="F:phosphorelay response regulator activity"/>
    <property type="evidence" value="ECO:0007669"/>
    <property type="project" value="TreeGrafter"/>
</dbReference>
<feature type="compositionally biased region" description="Basic and acidic residues" evidence="7">
    <location>
        <begin position="1"/>
        <end position="10"/>
    </location>
</feature>
<name>A0A4R9B7I5_9MICO</name>
<organism evidence="9 10">
    <name type="scientific">Cryobacterium fucosi</name>
    <dbReference type="NCBI Taxonomy" id="1259157"/>
    <lineage>
        <taxon>Bacteria</taxon>
        <taxon>Bacillati</taxon>
        <taxon>Actinomycetota</taxon>
        <taxon>Actinomycetes</taxon>
        <taxon>Micrococcales</taxon>
        <taxon>Microbacteriaceae</taxon>
        <taxon>Cryobacterium</taxon>
    </lineage>
</organism>
<dbReference type="InterPro" id="IPR001867">
    <property type="entry name" value="OmpR/PhoB-type_DNA-bd"/>
</dbReference>
<dbReference type="Proteomes" id="UP000298313">
    <property type="component" value="Unassembled WGS sequence"/>
</dbReference>
<dbReference type="PROSITE" id="PS51755">
    <property type="entry name" value="OMPR_PHOB"/>
    <property type="match status" value="1"/>
</dbReference>
<evidence type="ECO:0000256" key="1">
    <source>
        <dbReference type="ARBA" id="ARBA00022553"/>
    </source>
</evidence>
<dbReference type="PANTHER" id="PTHR48111">
    <property type="entry name" value="REGULATOR OF RPOS"/>
    <property type="match status" value="1"/>
</dbReference>
<keyword evidence="3" id="KW-0805">Transcription regulation</keyword>
<dbReference type="SUPFAM" id="SSF46894">
    <property type="entry name" value="C-terminal effector domain of the bipartite response regulators"/>
    <property type="match status" value="1"/>
</dbReference>
<keyword evidence="1" id="KW-0597">Phosphoprotein</keyword>
<feature type="DNA-binding region" description="OmpR/PhoB-type" evidence="6">
    <location>
        <begin position="158"/>
        <end position="257"/>
    </location>
</feature>
<evidence type="ECO:0000256" key="3">
    <source>
        <dbReference type="ARBA" id="ARBA00023015"/>
    </source>
</evidence>
<dbReference type="Gene3D" id="3.40.50.2300">
    <property type="match status" value="1"/>
</dbReference>
<gene>
    <name evidence="9" type="ORF">E3T48_08220</name>
</gene>
<dbReference type="GO" id="GO:0032993">
    <property type="term" value="C:protein-DNA complex"/>
    <property type="evidence" value="ECO:0007669"/>
    <property type="project" value="TreeGrafter"/>
</dbReference>
<dbReference type="SUPFAM" id="SSF52172">
    <property type="entry name" value="CheY-like"/>
    <property type="match status" value="1"/>
</dbReference>